<sequence>MTDVLTRPTAPSAGRPHTLRRLGSTLLYDALLVPAGVQAMADAMLGEEETAARRWRSLGARGAQSMSNARTFGYGLLSAVLGLTNWFVMLLMVLALVRGPFWGLVEHGPVQPGTWGGPTRAGAWAAHGLIAVPCIVVFLFALRGIAAVHTLLVQGTNKWVLPATIVLAAGSLAFFWSWLQQL</sequence>
<evidence type="ECO:0000313" key="2">
    <source>
        <dbReference type="EMBL" id="TDW84466.1"/>
    </source>
</evidence>
<evidence type="ECO:0008006" key="4">
    <source>
        <dbReference type="Google" id="ProtNLM"/>
    </source>
</evidence>
<keyword evidence="3" id="KW-1185">Reference proteome</keyword>
<comment type="caution">
    <text evidence="2">The sequence shown here is derived from an EMBL/GenBank/DDBJ whole genome shotgun (WGS) entry which is preliminary data.</text>
</comment>
<keyword evidence="1" id="KW-1133">Transmembrane helix</keyword>
<dbReference type="EMBL" id="SODU01000004">
    <property type="protein sequence ID" value="TDW84466.1"/>
    <property type="molecule type" value="Genomic_DNA"/>
</dbReference>
<organism evidence="2 3">
    <name type="scientific">Kribbella pratensis</name>
    <dbReference type="NCBI Taxonomy" id="2512112"/>
    <lineage>
        <taxon>Bacteria</taxon>
        <taxon>Bacillati</taxon>
        <taxon>Actinomycetota</taxon>
        <taxon>Actinomycetes</taxon>
        <taxon>Propionibacteriales</taxon>
        <taxon>Kribbellaceae</taxon>
        <taxon>Kribbella</taxon>
    </lineage>
</organism>
<feature type="transmembrane region" description="Helical" evidence="1">
    <location>
        <begin position="74"/>
        <end position="97"/>
    </location>
</feature>
<feature type="transmembrane region" description="Helical" evidence="1">
    <location>
        <begin position="124"/>
        <end position="152"/>
    </location>
</feature>
<keyword evidence="1" id="KW-0472">Membrane</keyword>
<keyword evidence="1" id="KW-0812">Transmembrane</keyword>
<name>A0ABY2F7W2_9ACTN</name>
<evidence type="ECO:0000313" key="3">
    <source>
        <dbReference type="Proteomes" id="UP000295060"/>
    </source>
</evidence>
<dbReference type="Proteomes" id="UP000295060">
    <property type="component" value="Unassembled WGS sequence"/>
</dbReference>
<dbReference type="RefSeq" id="WP_134132602.1">
    <property type="nucleotide sequence ID" value="NZ_SODU01000004.1"/>
</dbReference>
<gene>
    <name evidence="2" type="ORF">EV137_7280</name>
</gene>
<proteinExistence type="predicted"/>
<accession>A0ABY2F7W2</accession>
<evidence type="ECO:0000256" key="1">
    <source>
        <dbReference type="SAM" id="Phobius"/>
    </source>
</evidence>
<reference evidence="2 3" key="1">
    <citation type="submission" date="2019-03" db="EMBL/GenBank/DDBJ databases">
        <title>Genomic Encyclopedia of Type Strains, Phase III (KMG-III): the genomes of soil and plant-associated and newly described type strains.</title>
        <authorList>
            <person name="Whitman W."/>
        </authorList>
    </citation>
    <scope>NUCLEOTIDE SEQUENCE [LARGE SCALE GENOMIC DNA]</scope>
    <source>
        <strain evidence="2 3">VKMAc-2574</strain>
    </source>
</reference>
<feature type="transmembrane region" description="Helical" evidence="1">
    <location>
        <begin position="159"/>
        <end position="179"/>
    </location>
</feature>
<protein>
    <recommendedName>
        <fullName evidence="4">Yip1 domain-containing protein</fullName>
    </recommendedName>
</protein>